<keyword evidence="3" id="KW-0645">Protease</keyword>
<dbReference type="Gene3D" id="6.10.250.2090">
    <property type="match status" value="1"/>
</dbReference>
<protein>
    <submittedName>
        <fullName evidence="3">Modulator of FtsH protease HflC</fullName>
    </submittedName>
</protein>
<evidence type="ECO:0000259" key="2">
    <source>
        <dbReference type="SMART" id="SM00244"/>
    </source>
</evidence>
<dbReference type="SMART" id="SM00244">
    <property type="entry name" value="PHB"/>
    <property type="match status" value="1"/>
</dbReference>
<dbReference type="SUPFAM" id="SSF117892">
    <property type="entry name" value="Band 7/SPFH domain"/>
    <property type="match status" value="1"/>
</dbReference>
<gene>
    <name evidence="3" type="primary">hflC_1</name>
    <name evidence="3" type="ORF">HRbin17_01362</name>
</gene>
<evidence type="ECO:0000313" key="4">
    <source>
        <dbReference type="Proteomes" id="UP000236173"/>
    </source>
</evidence>
<name>A0A2H5XCF5_9BACT</name>
<dbReference type="PANTHER" id="PTHR10264">
    <property type="entry name" value="BAND 7 PROTEIN-RELATED"/>
    <property type="match status" value="1"/>
</dbReference>
<dbReference type="GO" id="GO:0098552">
    <property type="term" value="C:side of membrane"/>
    <property type="evidence" value="ECO:0007669"/>
    <property type="project" value="UniProtKB-ARBA"/>
</dbReference>
<feature type="domain" description="Band 7" evidence="2">
    <location>
        <begin position="25"/>
        <end position="182"/>
    </location>
</feature>
<comment type="similarity">
    <text evidence="1">Belongs to the band 7/mec-2 family.</text>
</comment>
<dbReference type="InterPro" id="IPR001107">
    <property type="entry name" value="Band_7"/>
</dbReference>
<dbReference type="FunFam" id="3.30.479.30:FF:000004">
    <property type="entry name" value="Putative membrane protease family, stomatin"/>
    <property type="match status" value="1"/>
</dbReference>
<sequence>MEALIQLFMQLGALIVVAIILLVSQSVRIVQEWERGVVLRLGKFNRVLSPGIQFIIPVIERVIKVDLRVFVVDVPKQEIITKDNVTVKVNAVVYFRVMDPAAALIRVENYLYATQQVAQTTLRDVVGQSELDELLAHREELNQRLQRIIDAATDPWGIKVDMVAIKDVELPDAMKRAMARQAEAERERRAKVIHAQGEYQAAETLAQAAEIMGRHPGSLQLRFLQTLTEVATERSTIVVMPVPIDVLAAFMTDRRAAALPSQPATGGKE</sequence>
<dbReference type="PRINTS" id="PR00721">
    <property type="entry name" value="STOMATIN"/>
</dbReference>
<dbReference type="EMBL" id="BEHT01000016">
    <property type="protein sequence ID" value="GBC98845.1"/>
    <property type="molecule type" value="Genomic_DNA"/>
</dbReference>
<organism evidence="3 4">
    <name type="scientific">Candidatus Fervidibacter japonicus</name>
    <dbReference type="NCBI Taxonomy" id="2035412"/>
    <lineage>
        <taxon>Bacteria</taxon>
        <taxon>Candidatus Fervidibacterota</taxon>
        <taxon>Candidatus Fervidibacter</taxon>
    </lineage>
</organism>
<dbReference type="Proteomes" id="UP000236173">
    <property type="component" value="Unassembled WGS sequence"/>
</dbReference>
<keyword evidence="3" id="KW-0378">Hydrolase</keyword>
<dbReference type="AlphaFoldDB" id="A0A2H5XCF5"/>
<dbReference type="PANTHER" id="PTHR10264:SF19">
    <property type="entry name" value="AT06885P-RELATED"/>
    <property type="match status" value="1"/>
</dbReference>
<comment type="caution">
    <text evidence="3">The sequence shown here is derived from an EMBL/GenBank/DDBJ whole genome shotgun (WGS) entry which is preliminary data.</text>
</comment>
<dbReference type="Pfam" id="PF01145">
    <property type="entry name" value="Band_7"/>
    <property type="match status" value="1"/>
</dbReference>
<dbReference type="InterPro" id="IPR001972">
    <property type="entry name" value="Stomatin_HflK_fam"/>
</dbReference>
<accession>A0A2H5XCF5</accession>
<dbReference type="InterPro" id="IPR036013">
    <property type="entry name" value="Band_7/SPFH_dom_sf"/>
</dbReference>
<evidence type="ECO:0000256" key="1">
    <source>
        <dbReference type="ARBA" id="ARBA00008164"/>
    </source>
</evidence>
<proteinExistence type="inferred from homology"/>
<dbReference type="GO" id="GO:0006508">
    <property type="term" value="P:proteolysis"/>
    <property type="evidence" value="ECO:0007669"/>
    <property type="project" value="UniProtKB-KW"/>
</dbReference>
<dbReference type="GO" id="GO:0005886">
    <property type="term" value="C:plasma membrane"/>
    <property type="evidence" value="ECO:0007669"/>
    <property type="project" value="InterPro"/>
</dbReference>
<dbReference type="GO" id="GO:0008233">
    <property type="term" value="F:peptidase activity"/>
    <property type="evidence" value="ECO:0007669"/>
    <property type="project" value="UniProtKB-KW"/>
</dbReference>
<dbReference type="InterPro" id="IPR043202">
    <property type="entry name" value="Band-7_stomatin-like"/>
</dbReference>
<dbReference type="CDD" id="cd08826">
    <property type="entry name" value="SPFH_eoslipins_u1"/>
    <property type="match status" value="1"/>
</dbReference>
<reference evidence="4" key="1">
    <citation type="submission" date="2017-09" db="EMBL/GenBank/DDBJ databases">
        <title>Metaegenomics of thermophilic ammonia-oxidizing enrichment culture.</title>
        <authorList>
            <person name="Kato S."/>
            <person name="Suzuki K."/>
        </authorList>
    </citation>
    <scope>NUCLEOTIDE SEQUENCE [LARGE SCALE GENOMIC DNA]</scope>
</reference>
<dbReference type="Gene3D" id="3.30.479.30">
    <property type="entry name" value="Band 7 domain"/>
    <property type="match status" value="1"/>
</dbReference>
<evidence type="ECO:0000313" key="3">
    <source>
        <dbReference type="EMBL" id="GBC98845.1"/>
    </source>
</evidence>